<protein>
    <recommendedName>
        <fullName evidence="3">tRNA-dihydrouridine(47) synthase [NAD(P)(+)]</fullName>
        <ecNumber evidence="3">1.3.1.89</ecNumber>
    </recommendedName>
</protein>
<gene>
    <name evidence="16" type="primary">LOC105232934</name>
</gene>
<dbReference type="Proteomes" id="UP001652620">
    <property type="component" value="Chromosome 1"/>
</dbReference>
<dbReference type="GO" id="GO:0008270">
    <property type="term" value="F:zinc ion binding"/>
    <property type="evidence" value="ECO:0007669"/>
    <property type="project" value="UniProtKB-KW"/>
</dbReference>
<evidence type="ECO:0000256" key="6">
    <source>
        <dbReference type="ARBA" id="ARBA00022694"/>
    </source>
</evidence>
<feature type="compositionally biased region" description="Basic and acidic residues" evidence="13">
    <location>
        <begin position="22"/>
        <end position="37"/>
    </location>
</feature>
<proteinExistence type="inferred from homology"/>
<feature type="region of interest" description="Disordered" evidence="13">
    <location>
        <begin position="19"/>
        <end position="65"/>
    </location>
</feature>
<keyword evidence="8" id="KW-0560">Oxidoreductase</keyword>
<evidence type="ECO:0000256" key="4">
    <source>
        <dbReference type="ARBA" id="ARBA00022630"/>
    </source>
</evidence>
<dbReference type="InParanoid" id="A0A6I9W809"/>
<evidence type="ECO:0000256" key="1">
    <source>
        <dbReference type="ARBA" id="ARBA00001917"/>
    </source>
</evidence>
<evidence type="ECO:0000256" key="2">
    <source>
        <dbReference type="ARBA" id="ARBA00005451"/>
    </source>
</evidence>
<evidence type="ECO:0000256" key="7">
    <source>
        <dbReference type="ARBA" id="ARBA00022857"/>
    </source>
</evidence>
<accession>A0A6I9W809</accession>
<dbReference type="PROSITE" id="PS01136">
    <property type="entry name" value="UPF0034"/>
    <property type="match status" value="1"/>
</dbReference>
<dbReference type="RefSeq" id="XP_011213145.4">
    <property type="nucleotide sequence ID" value="XM_011214843.4"/>
</dbReference>
<sequence>MEPGICYIKEEYLVPEIKNNAAHKDPVEHDNKRKSVEDNATENGKPKKYQKTNKKERKRGQNKNRPVFKQDSSLFLCHSLMNGPDLEKCAHANCRYVHDLTAYLNSKPEDLGVKCPVFDAIGFCTRGVTCRFAKAHLDANGRNIKSPHYDENKARTSMNGITSELQVRLRKREYDFTRSKQLVSQADKLRDEKKKKGEVNDSENPVGGTVVEDKTTTEAIVKAVDPPNTEKPIGAVVDDAETDGRDIAQKPPVDFVEKLILSPLTTVGNLPFRRICKEFGADITCGEMACAVPLVKGLTQEWALTKRHASEDVFGVQLCGNNPNIIAQAAQLLQETASIDYIDLNIGCPIELIYQHGGGSALMRRTNILETIVRSCSAMSPKIPFTVKMRTGVYADKSVAHELMPLVEEWGAAAVTLHGRSREQRYMKSANWQYIEECAAKVKHIPVIGNGDILNFEDYIEKREQAPHVSSVMIGRGALIKPWIFKEIKEQKPWNPTSMQRFDILRRYVNYGLEHWGSDMKGVENTRRFLLEWQSFMYRYIPYELLANPPQQINQRPQKFRGRDEMETLMSSPNSTDWVRLSEMLLGPVPAGFEFVPKHKANAY</sequence>
<feature type="compositionally biased region" description="Basic residues" evidence="13">
    <location>
        <begin position="46"/>
        <end position="62"/>
    </location>
</feature>
<comment type="catalytic activity">
    <reaction evidence="11">
        <text>a 5,6-dihydrouridine in mRNA + NADP(+) = a uridine in mRNA + NADPH + H(+)</text>
        <dbReference type="Rhea" id="RHEA:69855"/>
        <dbReference type="Rhea" id="RHEA-COMP:14658"/>
        <dbReference type="Rhea" id="RHEA-COMP:17789"/>
        <dbReference type="ChEBI" id="CHEBI:15378"/>
        <dbReference type="ChEBI" id="CHEBI:57783"/>
        <dbReference type="ChEBI" id="CHEBI:58349"/>
        <dbReference type="ChEBI" id="CHEBI:65315"/>
        <dbReference type="ChEBI" id="CHEBI:74443"/>
    </reaction>
    <physiologicalReaction direction="right-to-left" evidence="11">
        <dbReference type="Rhea" id="RHEA:69857"/>
    </physiologicalReaction>
</comment>
<reference evidence="16" key="2">
    <citation type="submission" date="2025-08" db="UniProtKB">
        <authorList>
            <consortium name="RefSeq"/>
        </authorList>
    </citation>
    <scope>IDENTIFICATION</scope>
    <source>
        <tissue evidence="16">Adult</tissue>
    </source>
</reference>
<dbReference type="CDD" id="cd02801">
    <property type="entry name" value="DUS_like_FMN"/>
    <property type="match status" value="1"/>
</dbReference>
<keyword evidence="7" id="KW-0521">NADP</keyword>
<keyword evidence="15" id="KW-1185">Reference proteome</keyword>
<dbReference type="Pfam" id="PF25585">
    <property type="entry name" value="zf-CCCH_DUS3L"/>
    <property type="match status" value="1"/>
</dbReference>
<evidence type="ECO:0000256" key="11">
    <source>
        <dbReference type="ARBA" id="ARBA00049447"/>
    </source>
</evidence>
<dbReference type="InterPro" id="IPR018517">
    <property type="entry name" value="tRNA_hU_synthase_CS"/>
</dbReference>
<dbReference type="Gene3D" id="3.20.20.70">
    <property type="entry name" value="Aldolase class I"/>
    <property type="match status" value="1"/>
</dbReference>
<keyword evidence="4" id="KW-0285">Flavoprotein</keyword>
<keyword evidence="6" id="KW-0819">tRNA processing</keyword>
<evidence type="ECO:0000259" key="14">
    <source>
        <dbReference type="Pfam" id="PF01207"/>
    </source>
</evidence>
<comment type="catalytic activity">
    <reaction evidence="9">
        <text>5,6-dihydrouridine(47) in tRNA + NAD(+) = uridine(47) in tRNA + NADH + H(+)</text>
        <dbReference type="Rhea" id="RHEA:53364"/>
        <dbReference type="Rhea" id="RHEA-COMP:13539"/>
        <dbReference type="Rhea" id="RHEA-COMP:13540"/>
        <dbReference type="ChEBI" id="CHEBI:15378"/>
        <dbReference type="ChEBI" id="CHEBI:57540"/>
        <dbReference type="ChEBI" id="CHEBI:57945"/>
        <dbReference type="ChEBI" id="CHEBI:65315"/>
        <dbReference type="ChEBI" id="CHEBI:74443"/>
        <dbReference type="EC" id="1.3.1.89"/>
    </reaction>
    <physiologicalReaction direction="right-to-left" evidence="9">
        <dbReference type="Rhea" id="RHEA:53366"/>
    </physiologicalReaction>
</comment>
<dbReference type="SUPFAM" id="SSF51395">
    <property type="entry name" value="FMN-linked oxidoreductases"/>
    <property type="match status" value="1"/>
</dbReference>
<feature type="domain" description="DUS-like FMN-binding" evidence="14">
    <location>
        <begin position="261"/>
        <end position="519"/>
    </location>
</feature>
<comment type="catalytic activity">
    <reaction evidence="12">
        <text>5,6-dihydrouridine(47) in tRNA + NADP(+) = uridine(47) in tRNA + NADPH + H(+)</text>
        <dbReference type="Rhea" id="RHEA:53360"/>
        <dbReference type="Rhea" id="RHEA-COMP:13539"/>
        <dbReference type="Rhea" id="RHEA-COMP:13540"/>
        <dbReference type="ChEBI" id="CHEBI:15378"/>
        <dbReference type="ChEBI" id="CHEBI:57783"/>
        <dbReference type="ChEBI" id="CHEBI:58349"/>
        <dbReference type="ChEBI" id="CHEBI:65315"/>
        <dbReference type="ChEBI" id="CHEBI:74443"/>
        <dbReference type="EC" id="1.3.1.89"/>
    </reaction>
    <physiologicalReaction direction="right-to-left" evidence="12">
        <dbReference type="Rhea" id="RHEA:53362"/>
    </physiologicalReaction>
</comment>
<evidence type="ECO:0000256" key="8">
    <source>
        <dbReference type="ARBA" id="ARBA00023002"/>
    </source>
</evidence>
<dbReference type="GO" id="GO:0102265">
    <property type="term" value="F:tRNA-dihydrouridine47 synthase activity"/>
    <property type="evidence" value="ECO:0007669"/>
    <property type="project" value="UniProtKB-EC"/>
</dbReference>
<evidence type="ECO:0000256" key="12">
    <source>
        <dbReference type="ARBA" id="ARBA00049513"/>
    </source>
</evidence>
<comment type="cofactor">
    <cofactor evidence="1">
        <name>FMN</name>
        <dbReference type="ChEBI" id="CHEBI:58210"/>
    </cofactor>
</comment>
<dbReference type="InterPro" id="IPR035587">
    <property type="entry name" value="DUS-like_FMN-bd"/>
</dbReference>
<evidence type="ECO:0000256" key="5">
    <source>
        <dbReference type="ARBA" id="ARBA00022643"/>
    </source>
</evidence>
<dbReference type="KEGG" id="bdr:105232934"/>
<keyword evidence="5" id="KW-0288">FMN</keyword>
<feature type="compositionally biased region" description="Basic and acidic residues" evidence="13">
    <location>
        <begin position="187"/>
        <end position="199"/>
    </location>
</feature>
<dbReference type="FunCoup" id="A0A6I9W809">
    <property type="interactions" value="1255"/>
</dbReference>
<evidence type="ECO:0000256" key="10">
    <source>
        <dbReference type="ARBA" id="ARBA00048342"/>
    </source>
</evidence>
<reference evidence="15" key="1">
    <citation type="submission" date="2025-05" db="UniProtKB">
        <authorList>
            <consortium name="RefSeq"/>
        </authorList>
    </citation>
    <scope>NUCLEOTIDE SEQUENCE [LARGE SCALE GENOMIC DNA]</scope>
</reference>
<evidence type="ECO:0000256" key="13">
    <source>
        <dbReference type="SAM" id="MobiDB-lite"/>
    </source>
</evidence>
<feature type="region of interest" description="Disordered" evidence="13">
    <location>
        <begin position="187"/>
        <end position="209"/>
    </location>
</feature>
<dbReference type="Pfam" id="PF01207">
    <property type="entry name" value="Dus"/>
    <property type="match status" value="1"/>
</dbReference>
<comment type="similarity">
    <text evidence="2">Belongs to the Dus family. Dus3 subfamily.</text>
</comment>
<evidence type="ECO:0000313" key="16">
    <source>
        <dbReference type="RefSeq" id="XP_011213145.4"/>
    </source>
</evidence>
<evidence type="ECO:0000313" key="15">
    <source>
        <dbReference type="Proteomes" id="UP001652620"/>
    </source>
</evidence>
<evidence type="ECO:0000256" key="9">
    <source>
        <dbReference type="ARBA" id="ARBA00048266"/>
    </source>
</evidence>
<dbReference type="GO" id="GO:0003723">
    <property type="term" value="F:RNA binding"/>
    <property type="evidence" value="ECO:0007669"/>
    <property type="project" value="TreeGrafter"/>
</dbReference>
<dbReference type="GO" id="GO:0006397">
    <property type="term" value="P:mRNA processing"/>
    <property type="evidence" value="ECO:0007669"/>
    <property type="project" value="UniProtKB-KW"/>
</dbReference>
<dbReference type="GO" id="GO:0050660">
    <property type="term" value="F:flavin adenine dinucleotide binding"/>
    <property type="evidence" value="ECO:0007669"/>
    <property type="project" value="InterPro"/>
</dbReference>
<dbReference type="GeneID" id="105232934"/>
<dbReference type="PANTHER" id="PTHR45846:SF1">
    <property type="entry name" value="TRNA-DIHYDROURIDINE(47) SYNTHASE [NAD(P)(+)]-LIKE"/>
    <property type="match status" value="1"/>
</dbReference>
<dbReference type="InterPro" id="IPR013785">
    <property type="entry name" value="Aldolase_TIM"/>
</dbReference>
<organism evidence="15 16">
    <name type="scientific">Bactrocera dorsalis</name>
    <name type="common">Oriental fruit fly</name>
    <name type="synonym">Dacus dorsalis</name>
    <dbReference type="NCBI Taxonomy" id="27457"/>
    <lineage>
        <taxon>Eukaryota</taxon>
        <taxon>Metazoa</taxon>
        <taxon>Ecdysozoa</taxon>
        <taxon>Arthropoda</taxon>
        <taxon>Hexapoda</taxon>
        <taxon>Insecta</taxon>
        <taxon>Pterygota</taxon>
        <taxon>Neoptera</taxon>
        <taxon>Endopterygota</taxon>
        <taxon>Diptera</taxon>
        <taxon>Brachycera</taxon>
        <taxon>Muscomorpha</taxon>
        <taxon>Tephritoidea</taxon>
        <taxon>Tephritidae</taxon>
        <taxon>Bactrocera</taxon>
        <taxon>Bactrocera</taxon>
    </lineage>
</organism>
<dbReference type="PANTHER" id="PTHR45846">
    <property type="entry name" value="TRNA-DIHYDROURIDINE(47) SYNTHASE [NAD(P)(+)]-LIKE"/>
    <property type="match status" value="1"/>
</dbReference>
<evidence type="ECO:0000256" key="3">
    <source>
        <dbReference type="ARBA" id="ARBA00012376"/>
    </source>
</evidence>
<dbReference type="OrthoDB" id="259935at2759"/>
<comment type="catalytic activity">
    <reaction evidence="10">
        <text>a 5,6-dihydrouridine in mRNA + NAD(+) = a uridine in mRNA + NADH + H(+)</text>
        <dbReference type="Rhea" id="RHEA:69851"/>
        <dbReference type="Rhea" id="RHEA-COMP:14658"/>
        <dbReference type="Rhea" id="RHEA-COMP:17789"/>
        <dbReference type="ChEBI" id="CHEBI:15378"/>
        <dbReference type="ChEBI" id="CHEBI:57540"/>
        <dbReference type="ChEBI" id="CHEBI:57945"/>
        <dbReference type="ChEBI" id="CHEBI:65315"/>
        <dbReference type="ChEBI" id="CHEBI:74443"/>
    </reaction>
    <physiologicalReaction direction="right-to-left" evidence="10">
        <dbReference type="Rhea" id="RHEA:69853"/>
    </physiologicalReaction>
</comment>
<dbReference type="EC" id="1.3.1.89" evidence="3"/>
<dbReference type="AlphaFoldDB" id="A0A6I9W809"/>
<name>A0A6I9W809_BACDO</name>